<name>A0ABV9ERZ9_9ACTN</name>
<evidence type="ECO:0000256" key="3">
    <source>
        <dbReference type="ARBA" id="ARBA00022603"/>
    </source>
</evidence>
<dbReference type="Gene3D" id="1.20.1480.30">
    <property type="entry name" value="Designed four-helix bundle protein"/>
    <property type="match status" value="1"/>
</dbReference>
<dbReference type="InterPro" id="IPR000780">
    <property type="entry name" value="CheR_MeTrfase"/>
</dbReference>
<dbReference type="InterPro" id="IPR036804">
    <property type="entry name" value="CheR_N_sf"/>
</dbReference>
<keyword evidence="5" id="KW-0949">S-adenosyl-L-methionine</keyword>
<dbReference type="RefSeq" id="WP_262846947.1">
    <property type="nucleotide sequence ID" value="NZ_JANZYP010000054.1"/>
</dbReference>
<dbReference type="Gene3D" id="3.30.450.20">
    <property type="entry name" value="PAS domain"/>
    <property type="match status" value="2"/>
</dbReference>
<dbReference type="SMART" id="SM00138">
    <property type="entry name" value="MeTrc"/>
    <property type="match status" value="1"/>
</dbReference>
<evidence type="ECO:0000256" key="4">
    <source>
        <dbReference type="ARBA" id="ARBA00022679"/>
    </source>
</evidence>
<proteinExistence type="predicted"/>
<evidence type="ECO:0000259" key="7">
    <source>
        <dbReference type="PROSITE" id="PS50112"/>
    </source>
</evidence>
<dbReference type="Pfam" id="PF13596">
    <property type="entry name" value="PAS_10"/>
    <property type="match status" value="1"/>
</dbReference>
<dbReference type="PRINTS" id="PR00996">
    <property type="entry name" value="CHERMTFRASE"/>
</dbReference>
<dbReference type="InterPro" id="IPR022642">
    <property type="entry name" value="CheR_C"/>
</dbReference>
<feature type="domain" description="CheR-type methyltransferase" evidence="8">
    <location>
        <begin position="1"/>
        <end position="269"/>
    </location>
</feature>
<dbReference type="PROSITE" id="PS50112">
    <property type="entry name" value="PAS"/>
    <property type="match status" value="1"/>
</dbReference>
<protein>
    <recommendedName>
        <fullName evidence="2">protein-glutamate O-methyltransferase</fullName>
        <ecNumber evidence="2">2.1.1.80</ecNumber>
    </recommendedName>
</protein>
<dbReference type="PANTHER" id="PTHR24422">
    <property type="entry name" value="CHEMOTAXIS PROTEIN METHYLTRANSFERASE"/>
    <property type="match status" value="1"/>
</dbReference>
<gene>
    <name evidence="9" type="ORF">ACFO8L_36160</name>
</gene>
<feature type="domain" description="PAS" evidence="7">
    <location>
        <begin position="498"/>
        <end position="545"/>
    </location>
</feature>
<dbReference type="PROSITE" id="PS50123">
    <property type="entry name" value="CHER"/>
    <property type="match status" value="1"/>
</dbReference>
<dbReference type="Gene3D" id="3.40.50.150">
    <property type="entry name" value="Vaccinia Virus protein VP39"/>
    <property type="match status" value="1"/>
</dbReference>
<dbReference type="CDD" id="cd00130">
    <property type="entry name" value="PAS"/>
    <property type="match status" value="2"/>
</dbReference>
<dbReference type="SMART" id="SM00091">
    <property type="entry name" value="PAS"/>
    <property type="match status" value="2"/>
</dbReference>
<keyword evidence="10" id="KW-1185">Reference proteome</keyword>
<dbReference type="InterPro" id="IPR029063">
    <property type="entry name" value="SAM-dependent_MTases_sf"/>
</dbReference>
<comment type="catalytic activity">
    <reaction evidence="1">
        <text>L-glutamyl-[protein] + S-adenosyl-L-methionine = [protein]-L-glutamate 5-O-methyl ester + S-adenosyl-L-homocysteine</text>
        <dbReference type="Rhea" id="RHEA:24452"/>
        <dbReference type="Rhea" id="RHEA-COMP:10208"/>
        <dbReference type="Rhea" id="RHEA-COMP:10311"/>
        <dbReference type="ChEBI" id="CHEBI:29973"/>
        <dbReference type="ChEBI" id="CHEBI:57856"/>
        <dbReference type="ChEBI" id="CHEBI:59789"/>
        <dbReference type="ChEBI" id="CHEBI:82795"/>
        <dbReference type="EC" id="2.1.1.80"/>
    </reaction>
</comment>
<dbReference type="EC" id="2.1.1.80" evidence="2"/>
<dbReference type="Gene3D" id="1.10.155.10">
    <property type="entry name" value="Chemotaxis receptor methyltransferase CheR, N-terminal domain"/>
    <property type="match status" value="1"/>
</dbReference>
<dbReference type="PANTHER" id="PTHR24422:SF10">
    <property type="entry name" value="CHEMOTAXIS PROTEIN METHYLTRANSFERASE 2"/>
    <property type="match status" value="1"/>
</dbReference>
<evidence type="ECO:0000259" key="8">
    <source>
        <dbReference type="PROSITE" id="PS50123"/>
    </source>
</evidence>
<dbReference type="InterPro" id="IPR050903">
    <property type="entry name" value="Bact_Chemotaxis_MeTrfase"/>
</dbReference>
<dbReference type="Proteomes" id="UP001595891">
    <property type="component" value="Unassembled WGS sequence"/>
</dbReference>
<dbReference type="SUPFAM" id="SSF47757">
    <property type="entry name" value="Chemotaxis receptor methyltransferase CheR, N-terminal domain"/>
    <property type="match status" value="1"/>
</dbReference>
<dbReference type="InterPro" id="IPR022641">
    <property type="entry name" value="CheR_N"/>
</dbReference>
<evidence type="ECO:0000313" key="10">
    <source>
        <dbReference type="Proteomes" id="UP001595891"/>
    </source>
</evidence>
<keyword evidence="6" id="KW-0175">Coiled coil</keyword>
<keyword evidence="4" id="KW-0808">Transferase</keyword>
<dbReference type="InterPro" id="IPR035965">
    <property type="entry name" value="PAS-like_dom_sf"/>
</dbReference>
<evidence type="ECO:0000256" key="2">
    <source>
        <dbReference type="ARBA" id="ARBA00012534"/>
    </source>
</evidence>
<evidence type="ECO:0000313" key="9">
    <source>
        <dbReference type="EMBL" id="MFC4591574.1"/>
    </source>
</evidence>
<dbReference type="Pfam" id="PF03705">
    <property type="entry name" value="CheR_N"/>
    <property type="match status" value="1"/>
</dbReference>
<keyword evidence="3 9" id="KW-0489">Methyltransferase</keyword>
<dbReference type="SUPFAM" id="SSF52540">
    <property type="entry name" value="P-loop containing nucleoside triphosphate hydrolases"/>
    <property type="match status" value="1"/>
</dbReference>
<dbReference type="SUPFAM" id="SSF55785">
    <property type="entry name" value="PYP-like sensor domain (PAS domain)"/>
    <property type="match status" value="2"/>
</dbReference>
<dbReference type="InterPro" id="IPR000014">
    <property type="entry name" value="PAS"/>
</dbReference>
<evidence type="ECO:0000256" key="5">
    <source>
        <dbReference type="ARBA" id="ARBA00022691"/>
    </source>
</evidence>
<accession>A0ABV9ERZ9</accession>
<evidence type="ECO:0000256" key="6">
    <source>
        <dbReference type="SAM" id="Coils"/>
    </source>
</evidence>
<feature type="coiled-coil region" evidence="6">
    <location>
        <begin position="408"/>
        <end position="494"/>
    </location>
</feature>
<sequence length="621" mass="70021">MTPGQNREFEDLLRMLKETRGFDFSGYKQTTLMRRISRRLEALKLTDYGEYRDYLELEPEEFNRLFDSLLINVTGFFRDPVAWQTLRETVVPALLAAKGAGAVVRVWSAGCATGEEAYSLAMVLAEELGVEKFRQRVKIYATDLDEKALQVARSAIYSERHIDDVPLELRHTYFEPVEQGFAFRRDLRRQLIFGRNDLTRDAPISRVDLLLARNTLMYFNSETQRSIVRRFHFALADPGFLFLGKAEMLLNHSDKFEPVDLRMRVFRKIGASPIGTRNPWGPDTMAPHRQPHDMALQAAALASGPVAQIIIDRAGKVALVNSRAEMLFNLNPRDIGKPFQDLEVSYRPAELRSVIEGVRTEMRAADLQDVTWHRPSTKDASVYDISVVPLLDRPGGELAGIGINFHDVTRYRRLRDELQQANRELEHAYEELQSLNEELETTNEELQSTNEELETTNEELQSTNEELETINEELQSTNDELQQINDTLNASSEQLGEANAFVTSLVRSLGDAVAVVDEELRVLVWSAGAVELWGLRHDEAIGRHLTALDIGLPVTAMLPALLPAPDGDGSGPVAGRSTVTVVNAVNRRGRPARLRVELSRLYAEDDAPQGMILVMDLLPDE</sequence>
<dbReference type="GO" id="GO:0008168">
    <property type="term" value="F:methyltransferase activity"/>
    <property type="evidence" value="ECO:0007669"/>
    <property type="project" value="UniProtKB-KW"/>
</dbReference>
<dbReference type="SUPFAM" id="SSF53335">
    <property type="entry name" value="S-adenosyl-L-methionine-dependent methyltransferases"/>
    <property type="match status" value="1"/>
</dbReference>
<dbReference type="GO" id="GO:0032259">
    <property type="term" value="P:methylation"/>
    <property type="evidence" value="ECO:0007669"/>
    <property type="project" value="UniProtKB-KW"/>
</dbReference>
<comment type="caution">
    <text evidence="9">The sequence shown here is derived from an EMBL/GenBank/DDBJ whole genome shotgun (WGS) entry which is preliminary data.</text>
</comment>
<organism evidence="9 10">
    <name type="scientific">Sphaerisporangium corydalis</name>
    <dbReference type="NCBI Taxonomy" id="1441875"/>
    <lineage>
        <taxon>Bacteria</taxon>
        <taxon>Bacillati</taxon>
        <taxon>Actinomycetota</taxon>
        <taxon>Actinomycetes</taxon>
        <taxon>Streptosporangiales</taxon>
        <taxon>Streptosporangiaceae</taxon>
        <taxon>Sphaerisporangium</taxon>
    </lineage>
</organism>
<reference evidence="10" key="1">
    <citation type="journal article" date="2019" name="Int. J. Syst. Evol. Microbiol.">
        <title>The Global Catalogue of Microorganisms (GCM) 10K type strain sequencing project: providing services to taxonomists for standard genome sequencing and annotation.</title>
        <authorList>
            <consortium name="The Broad Institute Genomics Platform"/>
            <consortium name="The Broad Institute Genome Sequencing Center for Infectious Disease"/>
            <person name="Wu L."/>
            <person name="Ma J."/>
        </authorList>
    </citation>
    <scope>NUCLEOTIDE SEQUENCE [LARGE SCALE GENOMIC DNA]</scope>
    <source>
        <strain evidence="10">CCUG 49560</strain>
    </source>
</reference>
<dbReference type="EMBL" id="JBHSFN010000034">
    <property type="protein sequence ID" value="MFC4591574.1"/>
    <property type="molecule type" value="Genomic_DNA"/>
</dbReference>
<evidence type="ECO:0000256" key="1">
    <source>
        <dbReference type="ARBA" id="ARBA00001541"/>
    </source>
</evidence>
<dbReference type="Pfam" id="PF01739">
    <property type="entry name" value="CheR"/>
    <property type="match status" value="1"/>
</dbReference>
<dbReference type="InterPro" id="IPR027417">
    <property type="entry name" value="P-loop_NTPase"/>
</dbReference>